<dbReference type="Proteomes" id="UP000284651">
    <property type="component" value="Unassembled WGS sequence"/>
</dbReference>
<proteinExistence type="predicted"/>
<evidence type="ECO:0000313" key="5">
    <source>
        <dbReference type="Proteomes" id="UP000284651"/>
    </source>
</evidence>
<organism evidence="2 4">
    <name type="scientific">Holdemanella biformis</name>
    <dbReference type="NCBI Taxonomy" id="1735"/>
    <lineage>
        <taxon>Bacteria</taxon>
        <taxon>Bacillati</taxon>
        <taxon>Bacillota</taxon>
        <taxon>Erysipelotrichia</taxon>
        <taxon>Erysipelotrichales</taxon>
        <taxon>Erysipelotrichaceae</taxon>
        <taxon>Holdemanella</taxon>
    </lineage>
</organism>
<dbReference type="GeneID" id="66580438"/>
<evidence type="ECO:0000313" key="3">
    <source>
        <dbReference type="EMBL" id="RGW73585.1"/>
    </source>
</evidence>
<feature type="transmembrane region" description="Helical" evidence="1">
    <location>
        <begin position="153"/>
        <end position="171"/>
    </location>
</feature>
<evidence type="ECO:0000313" key="2">
    <source>
        <dbReference type="EMBL" id="RGU89425.1"/>
    </source>
</evidence>
<feature type="transmembrane region" description="Helical" evidence="1">
    <location>
        <begin position="119"/>
        <end position="141"/>
    </location>
</feature>
<dbReference type="EMBL" id="QRYQ01000029">
    <property type="protein sequence ID" value="RGU89425.1"/>
    <property type="molecule type" value="Genomic_DNA"/>
</dbReference>
<dbReference type="InterPro" id="IPR030949">
    <property type="entry name" value="ECF_S_folate_fam"/>
</dbReference>
<dbReference type="EMBL" id="QSAT01000031">
    <property type="protein sequence ID" value="RGW73585.1"/>
    <property type="molecule type" value="Genomic_DNA"/>
</dbReference>
<keyword evidence="1" id="KW-0472">Membrane</keyword>
<gene>
    <name evidence="3" type="ORF">DWV56_09130</name>
    <name evidence="2" type="ORF">DWW32_11290</name>
</gene>
<dbReference type="Proteomes" id="UP000265489">
    <property type="component" value="Unassembled WGS sequence"/>
</dbReference>
<protein>
    <submittedName>
        <fullName evidence="2">Folate family ECF transporter S component</fullName>
    </submittedName>
</protein>
<evidence type="ECO:0000256" key="1">
    <source>
        <dbReference type="SAM" id="Phobius"/>
    </source>
</evidence>
<feature type="transmembrane region" description="Helical" evidence="1">
    <location>
        <begin position="20"/>
        <end position="38"/>
    </location>
</feature>
<feature type="transmembrane region" description="Helical" evidence="1">
    <location>
        <begin position="86"/>
        <end position="107"/>
    </location>
</feature>
<dbReference type="AlphaFoldDB" id="A0A395W5X8"/>
<comment type="caution">
    <text evidence="2">The sequence shown here is derived from an EMBL/GenBank/DDBJ whole genome shotgun (WGS) entry which is preliminary data.</text>
</comment>
<dbReference type="RefSeq" id="WP_003864856.1">
    <property type="nucleotide sequence ID" value="NZ_CABLCL010000061.1"/>
</dbReference>
<accession>A0A395W5X8</accession>
<evidence type="ECO:0000313" key="4">
    <source>
        <dbReference type="Proteomes" id="UP000265489"/>
    </source>
</evidence>
<keyword evidence="1" id="KW-1133">Transmembrane helix</keyword>
<dbReference type="NCBIfam" id="TIGR04518">
    <property type="entry name" value="ECF_S_folT_fam"/>
    <property type="match status" value="1"/>
</dbReference>
<dbReference type="GO" id="GO:0016020">
    <property type="term" value="C:membrane"/>
    <property type="evidence" value="ECO:0007669"/>
    <property type="project" value="InterPro"/>
</dbReference>
<dbReference type="InterPro" id="IPR009825">
    <property type="entry name" value="ECF_substrate-spec-like"/>
</dbReference>
<sequence length="183" mass="20576">MNQYFVMLKENARSLKNVRVIVGVALFFALNVILNLFGSIQITNQLKLGFASIATAASCLLYGPVPNLVLAPLLDLVNYMVKPVGAYYPIFMISTMASACIFSAYFYNCEKITWVRVILCRITYDVVVSLFLNTLFTSMLWSTPFLVIAGPKLIKNLISLPFQVVILYLVMKTCIQLKPKVNR</sequence>
<keyword evidence="1" id="KW-0812">Transmembrane</keyword>
<reference evidence="4 5" key="1">
    <citation type="submission" date="2018-08" db="EMBL/GenBank/DDBJ databases">
        <title>A genome reference for cultivated species of the human gut microbiota.</title>
        <authorList>
            <person name="Zou Y."/>
            <person name="Xue W."/>
            <person name="Luo G."/>
        </authorList>
    </citation>
    <scope>NUCLEOTIDE SEQUENCE [LARGE SCALE GENOMIC DNA]</scope>
    <source>
        <strain evidence="3 5">AF10-31</strain>
        <strain evidence="2 4">AF15-20</strain>
    </source>
</reference>
<name>A0A395W5X8_9FIRM</name>
<dbReference type="Gene3D" id="1.10.1760.20">
    <property type="match status" value="1"/>
</dbReference>
<dbReference type="Pfam" id="PF07155">
    <property type="entry name" value="ECF-ribofla_trS"/>
    <property type="match status" value="1"/>
</dbReference>